<evidence type="ECO:0000313" key="4">
    <source>
        <dbReference type="EnsemblMetazoa" id="HelroP190564"/>
    </source>
</evidence>
<accession>T1FS34</accession>
<protein>
    <recommendedName>
        <fullName evidence="2">EF-hand domain-containing protein</fullName>
    </recommendedName>
</protein>
<dbReference type="EMBL" id="KB095959">
    <property type="protein sequence ID" value="ESO09586.1"/>
    <property type="molecule type" value="Genomic_DNA"/>
</dbReference>
<dbReference type="EnsemblMetazoa" id="HelroT190564">
    <property type="protein sequence ID" value="HelroP190564"/>
    <property type="gene ID" value="HelroG190564"/>
</dbReference>
<dbReference type="AlphaFoldDB" id="T1FS34"/>
<dbReference type="CTD" id="20211631"/>
<evidence type="ECO:0000313" key="3">
    <source>
        <dbReference type="EMBL" id="ESO09586.1"/>
    </source>
</evidence>
<reference evidence="3 5" key="2">
    <citation type="journal article" date="2013" name="Nature">
        <title>Insights into bilaterian evolution from three spiralian genomes.</title>
        <authorList>
            <person name="Simakov O."/>
            <person name="Marletaz F."/>
            <person name="Cho S.J."/>
            <person name="Edsinger-Gonzales E."/>
            <person name="Havlak P."/>
            <person name="Hellsten U."/>
            <person name="Kuo D.H."/>
            <person name="Larsson T."/>
            <person name="Lv J."/>
            <person name="Arendt D."/>
            <person name="Savage R."/>
            <person name="Osoegawa K."/>
            <person name="de Jong P."/>
            <person name="Grimwood J."/>
            <person name="Chapman J.A."/>
            <person name="Shapiro H."/>
            <person name="Aerts A."/>
            <person name="Otillar R.P."/>
            <person name="Terry A.Y."/>
            <person name="Boore J.L."/>
            <person name="Grigoriev I.V."/>
            <person name="Lindberg D.R."/>
            <person name="Seaver E.C."/>
            <person name="Weisblat D.A."/>
            <person name="Putnam N.H."/>
            <person name="Rokhsar D.S."/>
        </authorList>
    </citation>
    <scope>NUCLEOTIDE SEQUENCE</scope>
</reference>
<dbReference type="EMBL" id="AMQM01003000">
    <property type="status" value="NOT_ANNOTATED_CDS"/>
    <property type="molecule type" value="Genomic_DNA"/>
</dbReference>
<dbReference type="RefSeq" id="XP_009012679.1">
    <property type="nucleotide sequence ID" value="XM_009014431.1"/>
</dbReference>
<dbReference type="GeneID" id="20211631"/>
<gene>
    <name evidence="4" type="primary">20211631</name>
    <name evidence="3" type="ORF">HELRODRAFT_190564</name>
</gene>
<dbReference type="PROSITE" id="PS50222">
    <property type="entry name" value="EF_HAND_2"/>
    <property type="match status" value="1"/>
</dbReference>
<proteinExistence type="predicted"/>
<keyword evidence="1" id="KW-0106">Calcium</keyword>
<dbReference type="KEGG" id="hro:HELRODRAFT_190564"/>
<dbReference type="PROSITE" id="PS00018">
    <property type="entry name" value="EF_HAND_1"/>
    <property type="match status" value="1"/>
</dbReference>
<dbReference type="InterPro" id="IPR002048">
    <property type="entry name" value="EF_hand_dom"/>
</dbReference>
<dbReference type="HOGENOM" id="CLU_2111462_0_0_1"/>
<dbReference type="SUPFAM" id="SSF47473">
    <property type="entry name" value="EF-hand"/>
    <property type="match status" value="1"/>
</dbReference>
<dbReference type="Gene3D" id="1.10.238.10">
    <property type="entry name" value="EF-hand"/>
    <property type="match status" value="1"/>
</dbReference>
<dbReference type="GO" id="GO:0005509">
    <property type="term" value="F:calcium ion binding"/>
    <property type="evidence" value="ECO:0007669"/>
    <property type="project" value="InterPro"/>
</dbReference>
<keyword evidence="5" id="KW-1185">Reference proteome</keyword>
<evidence type="ECO:0000256" key="1">
    <source>
        <dbReference type="ARBA" id="ARBA00022837"/>
    </source>
</evidence>
<dbReference type="InterPro" id="IPR011992">
    <property type="entry name" value="EF-hand-dom_pair"/>
</dbReference>
<reference evidence="4" key="3">
    <citation type="submission" date="2015-06" db="UniProtKB">
        <authorList>
            <consortium name="EnsemblMetazoa"/>
        </authorList>
    </citation>
    <scope>IDENTIFICATION</scope>
</reference>
<dbReference type="InParanoid" id="T1FS34"/>
<organism evidence="4 5">
    <name type="scientific">Helobdella robusta</name>
    <name type="common">Californian leech</name>
    <dbReference type="NCBI Taxonomy" id="6412"/>
    <lineage>
        <taxon>Eukaryota</taxon>
        <taxon>Metazoa</taxon>
        <taxon>Spiralia</taxon>
        <taxon>Lophotrochozoa</taxon>
        <taxon>Annelida</taxon>
        <taxon>Clitellata</taxon>
        <taxon>Hirudinea</taxon>
        <taxon>Rhynchobdellida</taxon>
        <taxon>Glossiphoniidae</taxon>
        <taxon>Helobdella</taxon>
    </lineage>
</organism>
<evidence type="ECO:0000259" key="2">
    <source>
        <dbReference type="PROSITE" id="PS50222"/>
    </source>
</evidence>
<evidence type="ECO:0000313" key="5">
    <source>
        <dbReference type="Proteomes" id="UP000015101"/>
    </source>
</evidence>
<name>T1FS34_HELRO</name>
<dbReference type="InterPro" id="IPR018247">
    <property type="entry name" value="EF_Hand_1_Ca_BS"/>
</dbReference>
<sequence length="115" mass="13160">MAEAAKQLVTSLRRKPEEYANYALNKARTIFGDIKAKITGEDSISFDEAALILSKELSFPRDKAIKFVQRFDKNSDGRLSRTELELLKKRLEDTFVKSLITTQLTSNNPFINHPR</sequence>
<dbReference type="Proteomes" id="UP000015101">
    <property type="component" value="Unassembled WGS sequence"/>
</dbReference>
<reference evidence="5" key="1">
    <citation type="submission" date="2012-12" db="EMBL/GenBank/DDBJ databases">
        <authorList>
            <person name="Hellsten U."/>
            <person name="Grimwood J."/>
            <person name="Chapman J.A."/>
            <person name="Shapiro H."/>
            <person name="Aerts A."/>
            <person name="Otillar R.P."/>
            <person name="Terry A.Y."/>
            <person name="Boore J.L."/>
            <person name="Simakov O."/>
            <person name="Marletaz F."/>
            <person name="Cho S.-J."/>
            <person name="Edsinger-Gonzales E."/>
            <person name="Havlak P."/>
            <person name="Kuo D.-H."/>
            <person name="Larsson T."/>
            <person name="Lv J."/>
            <person name="Arendt D."/>
            <person name="Savage R."/>
            <person name="Osoegawa K."/>
            <person name="de Jong P."/>
            <person name="Lindberg D.R."/>
            <person name="Seaver E.C."/>
            <person name="Weisblat D.A."/>
            <person name="Putnam N.H."/>
            <person name="Grigoriev I.V."/>
            <person name="Rokhsar D.S."/>
        </authorList>
    </citation>
    <scope>NUCLEOTIDE SEQUENCE</scope>
</reference>
<feature type="domain" description="EF-hand" evidence="2">
    <location>
        <begin position="59"/>
        <end position="94"/>
    </location>
</feature>